<feature type="transmembrane region" description="Helical" evidence="8">
    <location>
        <begin position="356"/>
        <end position="376"/>
    </location>
</feature>
<feature type="transmembrane region" description="Helical" evidence="8">
    <location>
        <begin position="1115"/>
        <end position="1144"/>
    </location>
</feature>
<keyword evidence="4 8" id="KW-0812">Transmembrane</keyword>
<dbReference type="InterPro" id="IPR004869">
    <property type="entry name" value="MMPL_dom"/>
</dbReference>
<keyword evidence="5 8" id="KW-1133">Transmembrane helix</keyword>
<comment type="subcellular location">
    <subcellularLocation>
        <location evidence="1">Cell membrane</location>
        <topology evidence="1">Multi-pass membrane protein</topology>
    </subcellularLocation>
</comment>
<dbReference type="InterPro" id="IPR050545">
    <property type="entry name" value="Mycobact_MmpL"/>
</dbReference>
<evidence type="ECO:0000313" key="11">
    <source>
        <dbReference type="Proteomes" id="UP001321804"/>
    </source>
</evidence>
<feature type="transmembrane region" description="Helical" evidence="8">
    <location>
        <begin position="230"/>
        <end position="254"/>
    </location>
</feature>
<feature type="transmembrane region" description="Helical" evidence="8">
    <location>
        <begin position="307"/>
        <end position="335"/>
    </location>
</feature>
<accession>A0AAU9DMP1</accession>
<dbReference type="PANTHER" id="PTHR33406">
    <property type="entry name" value="MEMBRANE PROTEIN MJ1562-RELATED"/>
    <property type="match status" value="1"/>
</dbReference>
<gene>
    <name evidence="10" type="ORF">KIMC2_14910</name>
</gene>
<dbReference type="PROSITE" id="PS50156">
    <property type="entry name" value="SSD"/>
    <property type="match status" value="1"/>
</dbReference>
<sequence>MSKFMKKHVPALIIWIIIVAAALIMMPNVSQLTREKGAIKLPSNVESQQAEQIEKKSNGNKSVRTYIAVFNRNKKITADQSDQIKDKLSDLKSSKDISVTNIMGPNDNAQTRKQLISKDKTTQLAQITVKTNQSVTKQVDKLQNKLKITGLDNYVTGIDAINSDFDTVAEKGIQKTEVIAIVFIFIVLVIVFHSPIVPIISLLNVGVAFITSLSIVMNLAEKFDFPISNFTQVFMVVVLFGIGTDYNILLYNYFKQALSDGLSPEESTRVALKHGGRTVLYSGVSVLIGFSVLALAKFSFYRSAVGVAVGVLVLLAVLLTLNFFFMTTLGAKMFWPSKIKNGVKESPLWHGLSKASLAQPVIILGVLIIVALPGIVNLNTHLNFNNADEVPNDYPAKKGYVVIQDHFGKGMSAPATIFIESDKKLNTQASLAAIDDLTQYLQKEPGIKSVNSATQPGGSKVKQLYLRDQLKTINEGIDTSKKGLKKIQSGLNDANKQMSAVDINGSIDKVQQLADGTSQLESGTKQLASGVDQYTSGVSRVNDGAHTLSSQLPTLSSGVGQLSSSSQQLANGMGQLKQGVNNFVGQANKLLDSAGNLNAAEIKKNLNTLNSSVNQLSTGSSQLSGGIGQLQGNFPALTTGIDQLNTNSKQLAGGMGQLKQGIDSLVQQLTQLLPQIEAQDPKQAATIKEELTKLQTSTAQLNQGSTGIANGLEQVQNKVPALNNGVGQLNTNSQKLAQGMSQLKQGVNTFSSQANQILAAIGGENPQQAAVIKNQISQLQSSVEKLSNGSSMLSGGVGQLDSKVPALTSGVNQLSNGTSQLASNGSQLSSGAQTAANGTNQVNDGVQTLNNQLKGMASKVTELQNGLTSANKGLDQLIKGSDQMQDYLVPLQKSYMGKSFYIPKNMINGKDFKPALDAYMSDDRKITKMMVIFKGNPTSEKASQQLIDLQKDLDAKVKHGELKDAKIAISGQTSQNNDLRNLANSDFIRTAAIMIIGIGLALMVVTESILQPMTIITTLILTYVSSLWLARVISKAVLGDALLSWNTPFFSFIMLIALGVDYSIFLMIHFKDAKEIPDLKDRMLDSAKVIGPVVISAAIILSGTFAALMPSGVTTLIQVALAVIIGLVILVIALPMSMSVLISLTEWHNERMYQKSMSDKK</sequence>
<keyword evidence="6 8" id="KW-0472">Membrane</keyword>
<dbReference type="Proteomes" id="UP001321804">
    <property type="component" value="Chromosome"/>
</dbReference>
<evidence type="ECO:0000256" key="2">
    <source>
        <dbReference type="ARBA" id="ARBA00010157"/>
    </source>
</evidence>
<dbReference type="InterPro" id="IPR023908">
    <property type="entry name" value="xxxLxxG_rpt"/>
</dbReference>
<feature type="transmembrane region" description="Helical" evidence="8">
    <location>
        <begin position="12"/>
        <end position="30"/>
    </location>
</feature>
<comment type="similarity">
    <text evidence="2">Belongs to the resistance-nodulation-cell division (RND) (TC 2.A.6) family. MmpL subfamily.</text>
</comment>
<dbReference type="EMBL" id="AP026801">
    <property type="protein sequence ID" value="BDR56929.1"/>
    <property type="molecule type" value="Genomic_DNA"/>
</dbReference>
<dbReference type="Gene3D" id="1.20.1640.10">
    <property type="entry name" value="Multidrug efflux transporter AcrB transmembrane domain"/>
    <property type="match status" value="2"/>
</dbReference>
<dbReference type="SUPFAM" id="SSF82866">
    <property type="entry name" value="Multidrug efflux transporter AcrB transmembrane domain"/>
    <property type="match status" value="2"/>
</dbReference>
<reference evidence="10 11" key="1">
    <citation type="journal article" date="2023" name="Microbiol. Spectr.">
        <title>Symbiosis of Carpenter Bees with Uncharacterized Lactic Acid Bacteria Showing NAD Auxotrophy.</title>
        <authorList>
            <person name="Kawasaki S."/>
            <person name="Ozawa K."/>
            <person name="Mori T."/>
            <person name="Yamamoto A."/>
            <person name="Ito M."/>
            <person name="Ohkuma M."/>
            <person name="Sakamoto M."/>
            <person name="Matsutani M."/>
        </authorList>
    </citation>
    <scope>NUCLEOTIDE SEQUENCE [LARGE SCALE GENOMIC DNA]</scope>
    <source>
        <strain evidence="10 11">KimC2</strain>
    </source>
</reference>
<evidence type="ECO:0000256" key="3">
    <source>
        <dbReference type="ARBA" id="ARBA00022475"/>
    </source>
</evidence>
<dbReference type="PANTHER" id="PTHR33406:SF6">
    <property type="entry name" value="MEMBRANE PROTEIN YDGH-RELATED"/>
    <property type="match status" value="1"/>
</dbReference>
<dbReference type="Gene3D" id="1.10.287.950">
    <property type="entry name" value="Methyl-accepting chemotaxis protein"/>
    <property type="match status" value="3"/>
</dbReference>
<evidence type="ECO:0000256" key="7">
    <source>
        <dbReference type="SAM" id="MobiDB-lite"/>
    </source>
</evidence>
<dbReference type="SUPFAM" id="SSF58104">
    <property type="entry name" value="Methyl-accepting chemotaxis protein (MCP) signaling domain"/>
    <property type="match status" value="2"/>
</dbReference>
<evidence type="ECO:0000313" key="10">
    <source>
        <dbReference type="EMBL" id="BDR56929.1"/>
    </source>
</evidence>
<evidence type="ECO:0000256" key="8">
    <source>
        <dbReference type="SAM" id="Phobius"/>
    </source>
</evidence>
<feature type="transmembrane region" description="Helical" evidence="8">
    <location>
        <begin position="279"/>
        <end position="301"/>
    </location>
</feature>
<evidence type="ECO:0000256" key="4">
    <source>
        <dbReference type="ARBA" id="ARBA00022692"/>
    </source>
</evidence>
<feature type="transmembrane region" description="Helical" evidence="8">
    <location>
        <begin position="987"/>
        <end position="1005"/>
    </location>
</feature>
<feature type="transmembrane region" description="Helical" evidence="8">
    <location>
        <begin position="1049"/>
        <end position="1068"/>
    </location>
</feature>
<dbReference type="Pfam" id="PF03176">
    <property type="entry name" value="MMPL"/>
    <property type="match status" value="2"/>
</dbReference>
<protein>
    <submittedName>
        <fullName evidence="10">Membrane protein</fullName>
    </submittedName>
</protein>
<dbReference type="InterPro" id="IPR000731">
    <property type="entry name" value="SSD"/>
</dbReference>
<keyword evidence="11" id="KW-1185">Reference proteome</keyword>
<dbReference type="NCBIfam" id="TIGR03057">
    <property type="entry name" value="xxxLxxG_by_4"/>
    <property type="match status" value="6"/>
</dbReference>
<dbReference type="KEGG" id="xak:KIMC2_14910"/>
<keyword evidence="3" id="KW-1003">Cell membrane</keyword>
<evidence type="ECO:0000256" key="6">
    <source>
        <dbReference type="ARBA" id="ARBA00023136"/>
    </source>
</evidence>
<name>A0AAU9DMP1_9LACO</name>
<evidence type="ECO:0000256" key="1">
    <source>
        <dbReference type="ARBA" id="ARBA00004651"/>
    </source>
</evidence>
<evidence type="ECO:0000256" key="5">
    <source>
        <dbReference type="ARBA" id="ARBA00022989"/>
    </source>
</evidence>
<dbReference type="AlphaFoldDB" id="A0AAU9DMP1"/>
<organism evidence="10 11">
    <name type="scientific">Xylocopilactobacillus apis</name>
    <dbReference type="NCBI Taxonomy" id="2932183"/>
    <lineage>
        <taxon>Bacteria</taxon>
        <taxon>Bacillati</taxon>
        <taxon>Bacillota</taxon>
        <taxon>Bacilli</taxon>
        <taxon>Lactobacillales</taxon>
        <taxon>Lactobacillaceae</taxon>
        <taxon>Xylocopilactobacillus</taxon>
    </lineage>
</organism>
<feature type="transmembrane region" description="Helical" evidence="8">
    <location>
        <begin position="1089"/>
        <end position="1109"/>
    </location>
</feature>
<feature type="transmembrane region" description="Helical" evidence="8">
    <location>
        <begin position="178"/>
        <end position="210"/>
    </location>
</feature>
<proteinExistence type="inferred from homology"/>
<dbReference type="RefSeq" id="WP_425613190.1">
    <property type="nucleotide sequence ID" value="NZ_AP026801.1"/>
</dbReference>
<feature type="region of interest" description="Disordered" evidence="7">
    <location>
        <begin position="818"/>
        <end position="845"/>
    </location>
</feature>
<dbReference type="GO" id="GO:0005886">
    <property type="term" value="C:plasma membrane"/>
    <property type="evidence" value="ECO:0007669"/>
    <property type="project" value="UniProtKB-SubCell"/>
</dbReference>
<feature type="transmembrane region" description="Helical" evidence="8">
    <location>
        <begin position="1012"/>
        <end position="1029"/>
    </location>
</feature>
<feature type="domain" description="SSD" evidence="9">
    <location>
        <begin position="197"/>
        <end position="331"/>
    </location>
</feature>
<evidence type="ECO:0000259" key="9">
    <source>
        <dbReference type="PROSITE" id="PS50156"/>
    </source>
</evidence>